<keyword evidence="1" id="KW-0472">Membrane</keyword>
<comment type="caution">
    <text evidence="2">The sequence shown here is derived from an EMBL/GenBank/DDBJ whole genome shotgun (WGS) entry which is preliminary data.</text>
</comment>
<feature type="transmembrane region" description="Helical" evidence="1">
    <location>
        <begin position="238"/>
        <end position="258"/>
    </location>
</feature>
<proteinExistence type="predicted"/>
<feature type="transmembrane region" description="Helical" evidence="1">
    <location>
        <begin position="177"/>
        <end position="202"/>
    </location>
</feature>
<dbReference type="AlphaFoldDB" id="A0A1Q5T3D5"/>
<reference evidence="2 3" key="1">
    <citation type="submission" date="2016-11" db="EMBL/GenBank/DDBJ databases">
        <authorList>
            <person name="Kadnikov V."/>
            <person name="Nazina T."/>
        </authorList>
    </citation>
    <scope>NUCLEOTIDE SEQUENCE [LARGE SCALE GENOMIC DNA]</scope>
    <source>
        <strain evidence="2 3">1017</strain>
    </source>
</reference>
<evidence type="ECO:0000256" key="1">
    <source>
        <dbReference type="SAM" id="Phobius"/>
    </source>
</evidence>
<name>A0A1Q5T3D5_9BACL</name>
<feature type="transmembrane region" description="Helical" evidence="1">
    <location>
        <begin position="214"/>
        <end position="232"/>
    </location>
</feature>
<reference evidence="3" key="2">
    <citation type="submission" date="2017-01" db="EMBL/GenBank/DDBJ databases">
        <title>Genome sequencing and annotation of Geobacillus sp. 1017, a Hydrocarbon-Oxidizing Thermophilic Bacterium Isolated from a Heavy Oil Reservoir (China).</title>
        <authorList>
            <person name="Kadnikov V.V."/>
            <person name="Mardanov A.V."/>
            <person name="Poltaraus A.B."/>
            <person name="Sokolova D.S."/>
            <person name="Semenova E.M."/>
            <person name="Ravin N.V."/>
            <person name="Tourova T.P."/>
            <person name="Nazina T.N."/>
        </authorList>
    </citation>
    <scope>NUCLEOTIDE SEQUENCE [LARGE SCALE GENOMIC DNA]</scope>
    <source>
        <strain evidence="3">1017</strain>
    </source>
</reference>
<dbReference type="EMBL" id="MQMG01000014">
    <property type="protein sequence ID" value="OKO94749.1"/>
    <property type="molecule type" value="Genomic_DNA"/>
</dbReference>
<keyword evidence="1" id="KW-0812">Transmembrane</keyword>
<dbReference type="Pfam" id="PF06691">
    <property type="entry name" value="DUF1189"/>
    <property type="match status" value="1"/>
</dbReference>
<sequence length="268" mass="29679">MEKETKKGVSAMNVFVQLWKSLYSPKDIARFRFQGIGKTIGYLFLLTLLSILPTFYYVSSSLTEGIRTTSALLNNELPPFSIENGELHSEAATPIHIDQGGFTIIFDSTGKVTSEKVEQFPNAIALLKHEAVLVAGHQAQHYSYATFPDVTITDEDVRAFIAGLQSLLPVLIPLFGLVLYVLACAGKFISVCIFAFFGLILAGVLDKTLRYRHTWVMSAYAITLSTVFFTVMETVQAVVPYGALIHWFVSLVVLFLAVKEVPSAKREI</sequence>
<protein>
    <submittedName>
        <fullName evidence="2">Arginine/ornithine antiporter ArcD</fullName>
    </submittedName>
</protein>
<evidence type="ECO:0000313" key="2">
    <source>
        <dbReference type="EMBL" id="OKO94749.1"/>
    </source>
</evidence>
<organism evidence="2 3">
    <name type="scientific">Geobacillus proteiniphilus</name>
    <dbReference type="NCBI Taxonomy" id="860353"/>
    <lineage>
        <taxon>Bacteria</taxon>
        <taxon>Bacillati</taxon>
        <taxon>Bacillota</taxon>
        <taxon>Bacilli</taxon>
        <taxon>Bacillales</taxon>
        <taxon>Anoxybacillaceae</taxon>
        <taxon>Geobacillus</taxon>
    </lineage>
</organism>
<keyword evidence="1" id="KW-1133">Transmembrane helix</keyword>
<dbReference type="InterPro" id="IPR009574">
    <property type="entry name" value="DUF1189"/>
</dbReference>
<gene>
    <name evidence="2" type="ORF">BRO54_1464</name>
</gene>
<feature type="transmembrane region" description="Helical" evidence="1">
    <location>
        <begin position="40"/>
        <end position="58"/>
    </location>
</feature>
<accession>A0A1Q5T3D5</accession>
<evidence type="ECO:0000313" key="3">
    <source>
        <dbReference type="Proteomes" id="UP000186030"/>
    </source>
</evidence>
<dbReference type="Proteomes" id="UP000186030">
    <property type="component" value="Unassembled WGS sequence"/>
</dbReference>